<evidence type="ECO:0000313" key="2">
    <source>
        <dbReference type="EMBL" id="PYE76289.1"/>
    </source>
</evidence>
<feature type="region of interest" description="Disordered" evidence="1">
    <location>
        <begin position="23"/>
        <end position="47"/>
    </location>
</feature>
<feature type="region of interest" description="Disordered" evidence="1">
    <location>
        <begin position="164"/>
        <end position="202"/>
    </location>
</feature>
<dbReference type="EMBL" id="QJTC01000014">
    <property type="protein sequence ID" value="PYE76289.1"/>
    <property type="molecule type" value="Genomic_DNA"/>
</dbReference>
<feature type="compositionally biased region" description="Basic and acidic residues" evidence="1">
    <location>
        <begin position="23"/>
        <end position="35"/>
    </location>
</feature>
<feature type="compositionally biased region" description="Basic and acidic residues" evidence="1">
    <location>
        <begin position="164"/>
        <end position="180"/>
    </location>
</feature>
<reference evidence="2 3" key="1">
    <citation type="submission" date="2018-06" db="EMBL/GenBank/DDBJ databases">
        <title>Genomic Encyclopedia of Type Strains, Phase III (KMG-III): the genomes of soil and plant-associated and newly described type strains.</title>
        <authorList>
            <person name="Whitman W."/>
        </authorList>
    </citation>
    <scope>NUCLEOTIDE SEQUENCE [LARGE SCALE GENOMIC DNA]</scope>
    <source>
        <strain evidence="2 3">CECT 7646</strain>
    </source>
</reference>
<accession>A0A318SSJ0</accession>
<gene>
    <name evidence="2" type="ORF">DFQ15_11474</name>
</gene>
<evidence type="ECO:0000313" key="3">
    <source>
        <dbReference type="Proteomes" id="UP000247540"/>
    </source>
</evidence>
<evidence type="ECO:0000256" key="1">
    <source>
        <dbReference type="SAM" id="MobiDB-lite"/>
    </source>
</evidence>
<sequence length="202" mass="22660">MAGGGPSIYACVDSKGRRLTSDRPIAECLDREQRELNPSGSLRRMVVPPPTEMERLAQEARERAEAERRAQAAEQARRERVMLARYPNEAAHNAERASALQRVDESMALTRLRIGQLERQQKGVESAMARFDTDSARMPAGLFQEKADVLKAIGTQKRGLAELEQEKQRVNQRFDAESARLRPLWASPPPEPAQPAPILLPR</sequence>
<organism evidence="2 3">
    <name type="scientific">Xylophilus ampelinus</name>
    <dbReference type="NCBI Taxonomy" id="54067"/>
    <lineage>
        <taxon>Bacteria</taxon>
        <taxon>Pseudomonadati</taxon>
        <taxon>Pseudomonadota</taxon>
        <taxon>Betaproteobacteria</taxon>
        <taxon>Burkholderiales</taxon>
        <taxon>Xylophilus</taxon>
    </lineage>
</organism>
<name>A0A318SSJ0_9BURK</name>
<feature type="compositionally biased region" description="Pro residues" evidence="1">
    <location>
        <begin position="186"/>
        <end position="202"/>
    </location>
</feature>
<keyword evidence="3" id="KW-1185">Reference proteome</keyword>
<dbReference type="AlphaFoldDB" id="A0A318SSJ0"/>
<evidence type="ECO:0008006" key="4">
    <source>
        <dbReference type="Google" id="ProtNLM"/>
    </source>
</evidence>
<proteinExistence type="predicted"/>
<comment type="caution">
    <text evidence="2">The sequence shown here is derived from an EMBL/GenBank/DDBJ whole genome shotgun (WGS) entry which is preliminary data.</text>
</comment>
<dbReference type="Proteomes" id="UP000247540">
    <property type="component" value="Unassembled WGS sequence"/>
</dbReference>
<protein>
    <recommendedName>
        <fullName evidence="4">DUF4124 domain-containing protein</fullName>
    </recommendedName>
</protein>